<protein>
    <submittedName>
        <fullName evidence="1">Uncharacterized protein</fullName>
    </submittedName>
</protein>
<evidence type="ECO:0000313" key="1">
    <source>
        <dbReference type="EMBL" id="MBB4743165.1"/>
    </source>
</evidence>
<evidence type="ECO:0000313" key="2">
    <source>
        <dbReference type="Proteomes" id="UP000546162"/>
    </source>
</evidence>
<sequence>MTVSLLVDVWVADEAGPDKICILEVPSGHSDLAGFERTRTELWGSPVVRSLGAAFLPRLAEGDLWLANDEVEAFAAECALLLTNRTKIASTSGYREDYIHGRLTNMVDAARRAIQACGGVVVW</sequence>
<dbReference type="Proteomes" id="UP000546162">
    <property type="component" value="Unassembled WGS sequence"/>
</dbReference>
<reference evidence="1 2" key="1">
    <citation type="submission" date="2020-08" db="EMBL/GenBank/DDBJ databases">
        <title>Sequencing the genomes of 1000 actinobacteria strains.</title>
        <authorList>
            <person name="Klenk H.-P."/>
        </authorList>
    </citation>
    <scope>NUCLEOTIDE SEQUENCE [LARGE SCALE GENOMIC DNA]</scope>
    <source>
        <strain evidence="1 2">DSM 45809</strain>
    </source>
</reference>
<dbReference type="RefSeq" id="WP_203759161.1">
    <property type="nucleotide sequence ID" value="NZ_BAABFG010000005.1"/>
</dbReference>
<gene>
    <name evidence="1" type="ORF">BJY16_006624</name>
</gene>
<dbReference type="AlphaFoldDB" id="A0A7W7H381"/>
<comment type="caution">
    <text evidence="1">The sequence shown here is derived from an EMBL/GenBank/DDBJ whole genome shotgun (WGS) entry which is preliminary data.</text>
</comment>
<organism evidence="1 2">
    <name type="scientific">Actinoplanes octamycinicus</name>
    <dbReference type="NCBI Taxonomy" id="135948"/>
    <lineage>
        <taxon>Bacteria</taxon>
        <taxon>Bacillati</taxon>
        <taxon>Actinomycetota</taxon>
        <taxon>Actinomycetes</taxon>
        <taxon>Micromonosporales</taxon>
        <taxon>Micromonosporaceae</taxon>
        <taxon>Actinoplanes</taxon>
    </lineage>
</organism>
<proteinExistence type="predicted"/>
<keyword evidence="2" id="KW-1185">Reference proteome</keyword>
<accession>A0A7W7H381</accession>
<name>A0A7W7H381_9ACTN</name>
<dbReference type="EMBL" id="JACHNB010000001">
    <property type="protein sequence ID" value="MBB4743165.1"/>
    <property type="molecule type" value="Genomic_DNA"/>
</dbReference>